<accession>A0A8K1FU85</accession>
<evidence type="ECO:0000313" key="2">
    <source>
        <dbReference type="Proteomes" id="UP000796761"/>
    </source>
</evidence>
<evidence type="ECO:0000313" key="1">
    <source>
        <dbReference type="EMBL" id="TRZ05859.1"/>
    </source>
</evidence>
<dbReference type="EMBL" id="SWJQ01003258">
    <property type="protein sequence ID" value="TRZ05859.1"/>
    <property type="molecule type" value="Genomic_DNA"/>
</dbReference>
<name>A0A8K1FU85_9PASS</name>
<protein>
    <submittedName>
        <fullName evidence="1">Uncharacterized protein</fullName>
    </submittedName>
</protein>
<keyword evidence="2" id="KW-1185">Reference proteome</keyword>
<proteinExistence type="predicted"/>
<organism evidence="1 2">
    <name type="scientific">Zosterops borbonicus</name>
    <dbReference type="NCBI Taxonomy" id="364589"/>
    <lineage>
        <taxon>Eukaryota</taxon>
        <taxon>Metazoa</taxon>
        <taxon>Chordata</taxon>
        <taxon>Craniata</taxon>
        <taxon>Vertebrata</taxon>
        <taxon>Euteleostomi</taxon>
        <taxon>Archelosauria</taxon>
        <taxon>Archosauria</taxon>
        <taxon>Dinosauria</taxon>
        <taxon>Saurischia</taxon>
        <taxon>Theropoda</taxon>
        <taxon>Coelurosauria</taxon>
        <taxon>Aves</taxon>
        <taxon>Neognathae</taxon>
        <taxon>Neoaves</taxon>
        <taxon>Telluraves</taxon>
        <taxon>Australaves</taxon>
        <taxon>Passeriformes</taxon>
        <taxon>Sylvioidea</taxon>
        <taxon>Zosteropidae</taxon>
        <taxon>Zosterops</taxon>
    </lineage>
</organism>
<gene>
    <name evidence="1" type="ORF">HGM15179_021248</name>
</gene>
<comment type="caution">
    <text evidence="1">The sequence shown here is derived from an EMBL/GenBank/DDBJ whole genome shotgun (WGS) entry which is preliminary data.</text>
</comment>
<feature type="non-terminal residue" evidence="1">
    <location>
        <position position="1"/>
    </location>
</feature>
<sequence length="69" mass="7642">SAQAGEATVTVKDWRTIPANWEIVQYSGYGMGYIRYNVLPKGEFSGFLDQEDSGCHSLQAFWPALGNIV</sequence>
<dbReference type="Proteomes" id="UP000796761">
    <property type="component" value="Unassembled WGS sequence"/>
</dbReference>
<dbReference type="AlphaFoldDB" id="A0A8K1FU85"/>
<reference evidence="1" key="1">
    <citation type="submission" date="2019-04" db="EMBL/GenBank/DDBJ databases">
        <title>Genome assembly of Zosterops borbonicus 15179.</title>
        <authorList>
            <person name="Leroy T."/>
            <person name="Anselmetti Y."/>
            <person name="Tilak M.-K."/>
            <person name="Nabholz B."/>
        </authorList>
    </citation>
    <scope>NUCLEOTIDE SEQUENCE</scope>
    <source>
        <strain evidence="1">HGM_15179</strain>
        <tissue evidence="1">Muscle</tissue>
    </source>
</reference>